<accession>A0A0A2LIM7</accession>
<reference evidence="1 2" key="1">
    <citation type="submission" date="2013-09" db="EMBL/GenBank/DDBJ databases">
        <authorList>
            <person name="Zeng Z."/>
            <person name="Chen C."/>
        </authorList>
    </citation>
    <scope>NUCLEOTIDE SEQUENCE [LARGE SCALE GENOMIC DNA]</scope>
    <source>
        <strain evidence="1 2">F44-8</strain>
    </source>
</reference>
<dbReference type="RefSeq" id="WP_035135777.1">
    <property type="nucleotide sequence ID" value="NZ_JRLV01000021.1"/>
</dbReference>
<organism evidence="1 2">
    <name type="scientific">Flavobacterium beibuense F44-8</name>
    <dbReference type="NCBI Taxonomy" id="1406840"/>
    <lineage>
        <taxon>Bacteria</taxon>
        <taxon>Pseudomonadati</taxon>
        <taxon>Bacteroidota</taxon>
        <taxon>Flavobacteriia</taxon>
        <taxon>Flavobacteriales</taxon>
        <taxon>Flavobacteriaceae</taxon>
        <taxon>Flavobacterium</taxon>
    </lineage>
</organism>
<gene>
    <name evidence="1" type="ORF">Q763_15295</name>
</gene>
<protein>
    <submittedName>
        <fullName evidence="1">Uncharacterized protein</fullName>
    </submittedName>
</protein>
<dbReference type="EMBL" id="JRLV01000021">
    <property type="protein sequence ID" value="KGO79071.1"/>
    <property type="molecule type" value="Genomic_DNA"/>
</dbReference>
<keyword evidence="2" id="KW-1185">Reference proteome</keyword>
<dbReference type="Proteomes" id="UP000030129">
    <property type="component" value="Unassembled WGS sequence"/>
</dbReference>
<comment type="caution">
    <text evidence="1">The sequence shown here is derived from an EMBL/GenBank/DDBJ whole genome shotgun (WGS) entry which is preliminary data.</text>
</comment>
<name>A0A0A2LIM7_9FLAO</name>
<proteinExistence type="predicted"/>
<dbReference type="eggNOG" id="ENOG502ZNVQ">
    <property type="taxonomic scope" value="Bacteria"/>
</dbReference>
<sequence length="86" mass="9365">MANQFTISYPGNKTSLLNKIKGSIGDKGKLAGDDQHGNFEGSTPLGKFSGSYSIDGDDITITIDKKPMLISNKRIQEEFENALNDK</sequence>
<dbReference type="STRING" id="1406840.Q763_15295"/>
<evidence type="ECO:0000313" key="2">
    <source>
        <dbReference type="Proteomes" id="UP000030129"/>
    </source>
</evidence>
<evidence type="ECO:0000313" key="1">
    <source>
        <dbReference type="EMBL" id="KGO79071.1"/>
    </source>
</evidence>
<dbReference type="AlphaFoldDB" id="A0A0A2LIM7"/>